<keyword evidence="3" id="KW-1185">Reference proteome</keyword>
<reference evidence="2 3" key="1">
    <citation type="submission" date="2018-11" db="EMBL/GenBank/DDBJ databases">
        <title>Photobacterium sp. BEI247 sp. nov., a marine bacterium isolated from Yongle Blue Hole in the South China Sea.</title>
        <authorList>
            <person name="Wang X."/>
        </authorList>
    </citation>
    <scope>NUCLEOTIDE SEQUENCE [LARGE SCALE GENOMIC DNA]</scope>
    <source>
        <strain evidence="3">BEI247</strain>
    </source>
</reference>
<dbReference type="Gene3D" id="3.90.1010.10">
    <property type="match status" value="1"/>
</dbReference>
<evidence type="ECO:0000259" key="1">
    <source>
        <dbReference type="Pfam" id="PF02657"/>
    </source>
</evidence>
<dbReference type="Proteomes" id="UP000287563">
    <property type="component" value="Unassembled WGS sequence"/>
</dbReference>
<comment type="caution">
    <text evidence="2">The sequence shown here is derived from an EMBL/GenBank/DDBJ whole genome shotgun (WGS) entry which is preliminary data.</text>
</comment>
<dbReference type="SUPFAM" id="SSF82649">
    <property type="entry name" value="SufE/NifU"/>
    <property type="match status" value="1"/>
</dbReference>
<gene>
    <name evidence="2" type="primary">sufE</name>
    <name evidence="2" type="ORF">EDI28_16240</name>
</gene>
<evidence type="ECO:0000313" key="3">
    <source>
        <dbReference type="Proteomes" id="UP000287563"/>
    </source>
</evidence>
<accession>A0A3S3SY05</accession>
<protein>
    <submittedName>
        <fullName evidence="2">Cysteine desulfuration protein SufE</fullName>
    </submittedName>
</protein>
<dbReference type="PANTHER" id="PTHR43597:SF3">
    <property type="entry name" value="CYSTEINE DESULFURATION PROTEIN SUFE"/>
    <property type="match status" value="1"/>
</dbReference>
<dbReference type="OrthoDB" id="9799320at2"/>
<proteinExistence type="predicted"/>
<dbReference type="Pfam" id="PF02657">
    <property type="entry name" value="SufE"/>
    <property type="match status" value="1"/>
</dbReference>
<dbReference type="InterPro" id="IPR003808">
    <property type="entry name" value="Fe-S_metab-assoc_dom"/>
</dbReference>
<dbReference type="AlphaFoldDB" id="A0A3S3SY05"/>
<dbReference type="PANTHER" id="PTHR43597">
    <property type="entry name" value="SULFUR ACCEPTOR PROTEIN CSDE"/>
    <property type="match status" value="1"/>
</dbReference>
<organism evidence="2 3">
    <name type="scientific">Photobacterium chitinilyticum</name>
    <dbReference type="NCBI Taxonomy" id="2485123"/>
    <lineage>
        <taxon>Bacteria</taxon>
        <taxon>Pseudomonadati</taxon>
        <taxon>Pseudomonadota</taxon>
        <taxon>Gammaproteobacteria</taxon>
        <taxon>Vibrionales</taxon>
        <taxon>Vibrionaceae</taxon>
        <taxon>Photobacterium</taxon>
    </lineage>
</organism>
<evidence type="ECO:0000313" key="2">
    <source>
        <dbReference type="EMBL" id="RWX54708.1"/>
    </source>
</evidence>
<name>A0A3S3SY05_9GAMM</name>
<dbReference type="EMBL" id="RJLM01000006">
    <property type="protein sequence ID" value="RWX54708.1"/>
    <property type="molecule type" value="Genomic_DNA"/>
</dbReference>
<sequence length="142" mass="16125">MAVDMNSEKIKRNLLSCDDWEERYLYIIHLGNQQPTMIDEDKTSDTVIHGCQSQVWVKITINSRGEFGFTGDSDASLVKGLMAMVFMVYEGKTAEAILEFDIHGFFDDMQLHHYLTPTRSQGLVAMVEAVRAKALNTLVVEY</sequence>
<feature type="domain" description="Fe-S metabolism associated" evidence="1">
    <location>
        <begin position="13"/>
        <end position="132"/>
    </location>
</feature>
<dbReference type="NCBIfam" id="NF006792">
    <property type="entry name" value="PRK09296.1"/>
    <property type="match status" value="1"/>
</dbReference>